<reference evidence="3" key="1">
    <citation type="submission" date="2012-12" db="EMBL/GenBank/DDBJ databases">
        <authorList>
            <person name="Hellsten U."/>
            <person name="Grimwood J."/>
            <person name="Chapman J.A."/>
            <person name="Shapiro H."/>
            <person name="Aerts A."/>
            <person name="Otillar R.P."/>
            <person name="Terry A.Y."/>
            <person name="Boore J.L."/>
            <person name="Simakov O."/>
            <person name="Marletaz F."/>
            <person name="Cho S.-J."/>
            <person name="Edsinger-Gonzales E."/>
            <person name="Havlak P."/>
            <person name="Kuo D.-H."/>
            <person name="Larsson T."/>
            <person name="Lv J."/>
            <person name="Arendt D."/>
            <person name="Savage R."/>
            <person name="Osoegawa K."/>
            <person name="de Jong P."/>
            <person name="Lindberg D.R."/>
            <person name="Seaver E.C."/>
            <person name="Weisblat D.A."/>
            <person name="Putnam N.H."/>
            <person name="Grigoriev I.V."/>
            <person name="Rokhsar D.S."/>
        </authorList>
    </citation>
    <scope>NUCLEOTIDE SEQUENCE</scope>
    <source>
        <strain evidence="3">I ESC-2004</strain>
    </source>
</reference>
<reference evidence="2" key="3">
    <citation type="submission" date="2015-06" db="UniProtKB">
        <authorList>
            <consortium name="EnsemblMetazoa"/>
        </authorList>
    </citation>
    <scope>IDENTIFICATION</scope>
</reference>
<feature type="non-terminal residue" evidence="1">
    <location>
        <position position="1"/>
    </location>
</feature>
<evidence type="ECO:0000313" key="2">
    <source>
        <dbReference type="EnsemblMetazoa" id="CapteP71578"/>
    </source>
</evidence>
<dbReference type="HOGENOM" id="CLU_1954156_0_0_1"/>
<dbReference type="PANTHER" id="PTHR19871:SF14">
    <property type="entry name" value="DUF4062 DOMAIN-CONTAINING PROTEIN"/>
    <property type="match status" value="1"/>
</dbReference>
<organism evidence="1">
    <name type="scientific">Capitella teleta</name>
    <name type="common">Polychaete worm</name>
    <dbReference type="NCBI Taxonomy" id="283909"/>
    <lineage>
        <taxon>Eukaryota</taxon>
        <taxon>Metazoa</taxon>
        <taxon>Spiralia</taxon>
        <taxon>Lophotrochozoa</taxon>
        <taxon>Annelida</taxon>
        <taxon>Polychaeta</taxon>
        <taxon>Sedentaria</taxon>
        <taxon>Scolecida</taxon>
        <taxon>Capitellidae</taxon>
        <taxon>Capitella</taxon>
    </lineage>
</organism>
<dbReference type="EMBL" id="KB304115">
    <property type="protein sequence ID" value="ELU02390.1"/>
    <property type="molecule type" value="Genomic_DNA"/>
</dbReference>
<accession>R7U7P8</accession>
<evidence type="ECO:0000313" key="3">
    <source>
        <dbReference type="Proteomes" id="UP000014760"/>
    </source>
</evidence>
<sequence>ERNILMEDAYPRLKDFSRTLGLEFQVVDMRWGVREEAQDDHMTSSLCVKEITKCVRSSAGPSFVALLGQKYGYRPFPAQIPSEEFQVIRQMLIDNQTDVTILDTWYREDCNQFPCGYRLQAISSILPNY</sequence>
<dbReference type="OrthoDB" id="2325716at2759"/>
<dbReference type="AlphaFoldDB" id="R7U7P8"/>
<keyword evidence="3" id="KW-1185">Reference proteome</keyword>
<dbReference type="EnsemblMetazoa" id="CapteT71578">
    <property type="protein sequence ID" value="CapteP71578"/>
    <property type="gene ID" value="CapteG71578"/>
</dbReference>
<gene>
    <name evidence="1" type="ORF">CAPTEDRAFT_71578</name>
</gene>
<feature type="non-terminal residue" evidence="1">
    <location>
        <position position="129"/>
    </location>
</feature>
<proteinExistence type="predicted"/>
<evidence type="ECO:0000313" key="1">
    <source>
        <dbReference type="EMBL" id="ELU02390.1"/>
    </source>
</evidence>
<dbReference type="Proteomes" id="UP000014760">
    <property type="component" value="Unassembled WGS sequence"/>
</dbReference>
<name>R7U7P8_CAPTE</name>
<reference evidence="1 3" key="2">
    <citation type="journal article" date="2013" name="Nature">
        <title>Insights into bilaterian evolution from three spiralian genomes.</title>
        <authorList>
            <person name="Simakov O."/>
            <person name="Marletaz F."/>
            <person name="Cho S.J."/>
            <person name="Edsinger-Gonzales E."/>
            <person name="Havlak P."/>
            <person name="Hellsten U."/>
            <person name="Kuo D.H."/>
            <person name="Larsson T."/>
            <person name="Lv J."/>
            <person name="Arendt D."/>
            <person name="Savage R."/>
            <person name="Osoegawa K."/>
            <person name="de Jong P."/>
            <person name="Grimwood J."/>
            <person name="Chapman J.A."/>
            <person name="Shapiro H."/>
            <person name="Aerts A."/>
            <person name="Otillar R.P."/>
            <person name="Terry A.Y."/>
            <person name="Boore J.L."/>
            <person name="Grigoriev I.V."/>
            <person name="Lindberg D.R."/>
            <person name="Seaver E.C."/>
            <person name="Weisblat D.A."/>
            <person name="Putnam N.H."/>
            <person name="Rokhsar D.S."/>
        </authorList>
    </citation>
    <scope>NUCLEOTIDE SEQUENCE</scope>
    <source>
        <strain evidence="1 3">I ESC-2004</strain>
    </source>
</reference>
<dbReference type="OMA" id="CADEFEM"/>
<evidence type="ECO:0008006" key="4">
    <source>
        <dbReference type="Google" id="ProtNLM"/>
    </source>
</evidence>
<dbReference type="PANTHER" id="PTHR19871">
    <property type="entry name" value="BETA TRANSDUCIN-RELATED PROTEIN"/>
    <property type="match status" value="1"/>
</dbReference>
<dbReference type="EMBL" id="AMQN01046143">
    <property type="status" value="NOT_ANNOTATED_CDS"/>
    <property type="molecule type" value="Genomic_DNA"/>
</dbReference>
<protein>
    <recommendedName>
        <fullName evidence="4">DUF4062 domain-containing protein</fullName>
    </recommendedName>
</protein>
<dbReference type="InterPro" id="IPR052752">
    <property type="entry name" value="NACHT-WD_repeat"/>
</dbReference>
<dbReference type="STRING" id="283909.R7U7P8"/>